<reference evidence="6 7" key="1">
    <citation type="submission" date="2024-04" db="EMBL/GenBank/DDBJ databases">
        <title>Phyllosticta paracitricarpa is synonymous to the EU quarantine fungus P. citricarpa based on phylogenomic analyses.</title>
        <authorList>
            <consortium name="Lawrence Berkeley National Laboratory"/>
            <person name="Van Ingen-Buijs V.A."/>
            <person name="Van Westerhoven A.C."/>
            <person name="Haridas S."/>
            <person name="Skiadas P."/>
            <person name="Martin F."/>
            <person name="Groenewald J.Z."/>
            <person name="Crous P.W."/>
            <person name="Seidl M.F."/>
        </authorList>
    </citation>
    <scope>NUCLEOTIDE SEQUENCE [LARGE SCALE GENOMIC DNA]</scope>
    <source>
        <strain evidence="6 7">CBS 123374</strain>
    </source>
</reference>
<feature type="domain" description="Inosine/uridine-preferring nucleoside hydrolase" evidence="5">
    <location>
        <begin position="76"/>
        <end position="505"/>
    </location>
</feature>
<evidence type="ECO:0000256" key="4">
    <source>
        <dbReference type="SAM" id="MobiDB-lite"/>
    </source>
</evidence>
<evidence type="ECO:0000313" key="6">
    <source>
        <dbReference type="EMBL" id="KAK8240128.1"/>
    </source>
</evidence>
<keyword evidence="3" id="KW-0326">Glycosidase</keyword>
<evidence type="ECO:0000313" key="7">
    <source>
        <dbReference type="Proteomes" id="UP001492380"/>
    </source>
</evidence>
<proteinExistence type="inferred from homology"/>
<dbReference type="InterPro" id="IPR036452">
    <property type="entry name" value="Ribo_hydro-like"/>
</dbReference>
<dbReference type="EMBL" id="JBBWRZ010000003">
    <property type="protein sequence ID" value="KAK8240128.1"/>
    <property type="molecule type" value="Genomic_DNA"/>
</dbReference>
<evidence type="ECO:0000256" key="1">
    <source>
        <dbReference type="ARBA" id="ARBA00009176"/>
    </source>
</evidence>
<dbReference type="Pfam" id="PF01156">
    <property type="entry name" value="IU_nuc_hydro"/>
    <property type="match status" value="1"/>
</dbReference>
<organism evidence="6 7">
    <name type="scientific">Phyllosticta capitalensis</name>
    <dbReference type="NCBI Taxonomy" id="121624"/>
    <lineage>
        <taxon>Eukaryota</taxon>
        <taxon>Fungi</taxon>
        <taxon>Dikarya</taxon>
        <taxon>Ascomycota</taxon>
        <taxon>Pezizomycotina</taxon>
        <taxon>Dothideomycetes</taxon>
        <taxon>Dothideomycetes incertae sedis</taxon>
        <taxon>Botryosphaeriales</taxon>
        <taxon>Phyllostictaceae</taxon>
        <taxon>Phyllosticta</taxon>
    </lineage>
</organism>
<gene>
    <name evidence="6" type="ORF">HDK90DRAFT_548160</name>
</gene>
<keyword evidence="7" id="KW-1185">Reference proteome</keyword>
<feature type="compositionally biased region" description="Basic and acidic residues" evidence="4">
    <location>
        <begin position="46"/>
        <end position="61"/>
    </location>
</feature>
<dbReference type="PANTHER" id="PTHR12304">
    <property type="entry name" value="INOSINE-URIDINE PREFERRING NUCLEOSIDE HYDROLASE"/>
    <property type="match status" value="1"/>
</dbReference>
<dbReference type="Gene3D" id="3.90.245.10">
    <property type="entry name" value="Ribonucleoside hydrolase-like"/>
    <property type="match status" value="1"/>
</dbReference>
<keyword evidence="2 6" id="KW-0378">Hydrolase</keyword>
<dbReference type="InterPro" id="IPR023186">
    <property type="entry name" value="IUNH"/>
</dbReference>
<evidence type="ECO:0000259" key="5">
    <source>
        <dbReference type="Pfam" id="PF01156"/>
    </source>
</evidence>
<dbReference type="GO" id="GO:0016787">
    <property type="term" value="F:hydrolase activity"/>
    <property type="evidence" value="ECO:0007669"/>
    <property type="project" value="UniProtKB-KW"/>
</dbReference>
<comment type="caution">
    <text evidence="6">The sequence shown here is derived from an EMBL/GenBank/DDBJ whole genome shotgun (WGS) entry which is preliminary data.</text>
</comment>
<sequence>MDLLYDDPCSDSECDECHVEHHDHPRGRLPVREKAGSHDQSGSDESGEKKDVVKDEEKQRAVEVGAESASASPNRILIDTDPGVDDVLALLLAFSAKKEELEVLGVTLTWGNIDVVSCLRNVVSMFHWIEKEMAWRKERGQPEGFDTLRKTKPFVAVGAQEPLADQIVMADYFHGIDGLGGIHSSHPHLTPEETWKDLFASALSSSDKETREAAKEAQRPNALFTPSNRRAHQEILRVLKENEPNTVSIVAIGPLTNLALAAAEDPETFLRVKEVVVMGGAIKEIGNVRPTHHPHSTRHFIKAPPFNLTEQFPTPLRASLNARNQVTPVSEFNVYADSVAAARVFALTSPIPSTTMPPVPPKVPESTSSSHKYLGPYPPNLSRTLKLVLFPLDITETHALTCAEFTKLTSPLVAASSASPLATWVTAFVQSTFAKITSLASAPPENPGDVTLALHDPLTIWYALSPEHSSWGLAKPDGEDIRVETSGQWTRGMCVVDERLRARRTHGPEDAEIPGDAGNWLSPKAGNRICRMVKSPGPERFGRIMLARIFQVDAGKDCF</sequence>
<name>A0ABR1YVR3_9PEZI</name>
<protein>
    <submittedName>
        <fullName evidence="6">Inosine/uridine-preferring nucleoside hydrolase domain-containing protein</fullName>
    </submittedName>
</protein>
<dbReference type="PANTHER" id="PTHR12304:SF56">
    <property type="entry name" value="HYDROLASE, PUTATIVE (AFU_ORTHOLOGUE AFUA_1G11790)-RELATED"/>
    <property type="match status" value="1"/>
</dbReference>
<feature type="compositionally biased region" description="Acidic residues" evidence="4">
    <location>
        <begin position="1"/>
        <end position="14"/>
    </location>
</feature>
<dbReference type="Proteomes" id="UP001492380">
    <property type="component" value="Unassembled WGS sequence"/>
</dbReference>
<comment type="similarity">
    <text evidence="1">Belongs to the IUNH family.</text>
</comment>
<evidence type="ECO:0000256" key="2">
    <source>
        <dbReference type="ARBA" id="ARBA00022801"/>
    </source>
</evidence>
<feature type="region of interest" description="Disordered" evidence="4">
    <location>
        <begin position="1"/>
        <end position="67"/>
    </location>
</feature>
<dbReference type="InterPro" id="IPR001910">
    <property type="entry name" value="Inosine/uridine_hydrolase_dom"/>
</dbReference>
<accession>A0ABR1YVR3</accession>
<evidence type="ECO:0000256" key="3">
    <source>
        <dbReference type="ARBA" id="ARBA00023295"/>
    </source>
</evidence>
<dbReference type="SUPFAM" id="SSF53590">
    <property type="entry name" value="Nucleoside hydrolase"/>
    <property type="match status" value="1"/>
</dbReference>